<feature type="region of interest" description="Disordered" evidence="1">
    <location>
        <begin position="66"/>
        <end position="96"/>
    </location>
</feature>
<evidence type="ECO:0000256" key="2">
    <source>
        <dbReference type="SAM" id="Phobius"/>
    </source>
</evidence>
<evidence type="ECO:0000313" key="4">
    <source>
        <dbReference type="Proteomes" id="UP000756132"/>
    </source>
</evidence>
<proteinExistence type="predicted"/>
<dbReference type="KEGG" id="ffu:CLAFUR5_00556"/>
<dbReference type="RefSeq" id="XP_047755705.1">
    <property type="nucleotide sequence ID" value="XM_047899704.1"/>
</dbReference>
<evidence type="ECO:0000313" key="3">
    <source>
        <dbReference type="EMBL" id="UJO11339.1"/>
    </source>
</evidence>
<feature type="transmembrane region" description="Helical" evidence="2">
    <location>
        <begin position="38"/>
        <end position="62"/>
    </location>
</feature>
<gene>
    <name evidence="3" type="ORF">CLAFUR5_00556</name>
</gene>
<protein>
    <submittedName>
        <fullName evidence="3">Uncharacterized protein</fullName>
    </submittedName>
</protein>
<dbReference type="Proteomes" id="UP000756132">
    <property type="component" value="Chromosome 1"/>
</dbReference>
<keyword evidence="2" id="KW-0812">Transmembrane</keyword>
<reference evidence="3" key="1">
    <citation type="submission" date="2021-12" db="EMBL/GenBank/DDBJ databases">
        <authorList>
            <person name="Zaccaron A."/>
            <person name="Stergiopoulos I."/>
        </authorList>
    </citation>
    <scope>NUCLEOTIDE SEQUENCE</scope>
    <source>
        <strain evidence="3">Race5_Kim</strain>
    </source>
</reference>
<accession>A0A9Q8P316</accession>
<reference evidence="3" key="2">
    <citation type="journal article" date="2022" name="Microb. Genom.">
        <title>A chromosome-scale genome assembly of the tomato pathogen Cladosporium fulvum reveals a compartmentalized genome architecture and the presence of a dispensable chromosome.</title>
        <authorList>
            <person name="Zaccaron A.Z."/>
            <person name="Chen L.H."/>
            <person name="Samaras A."/>
            <person name="Stergiopoulos I."/>
        </authorList>
    </citation>
    <scope>NUCLEOTIDE SEQUENCE</scope>
    <source>
        <strain evidence="3">Race5_Kim</strain>
    </source>
</reference>
<feature type="compositionally biased region" description="Low complexity" evidence="1">
    <location>
        <begin position="76"/>
        <end position="91"/>
    </location>
</feature>
<keyword evidence="2" id="KW-1133">Transmembrane helix</keyword>
<keyword evidence="2" id="KW-0472">Membrane</keyword>
<dbReference type="AlphaFoldDB" id="A0A9Q8P316"/>
<name>A0A9Q8P316_PASFU</name>
<organism evidence="3 4">
    <name type="scientific">Passalora fulva</name>
    <name type="common">Tomato leaf mold</name>
    <name type="synonym">Cladosporium fulvum</name>
    <dbReference type="NCBI Taxonomy" id="5499"/>
    <lineage>
        <taxon>Eukaryota</taxon>
        <taxon>Fungi</taxon>
        <taxon>Dikarya</taxon>
        <taxon>Ascomycota</taxon>
        <taxon>Pezizomycotina</taxon>
        <taxon>Dothideomycetes</taxon>
        <taxon>Dothideomycetidae</taxon>
        <taxon>Mycosphaerellales</taxon>
        <taxon>Mycosphaerellaceae</taxon>
        <taxon>Fulvia</taxon>
    </lineage>
</organism>
<dbReference type="GeneID" id="71980434"/>
<evidence type="ECO:0000256" key="1">
    <source>
        <dbReference type="SAM" id="MobiDB-lite"/>
    </source>
</evidence>
<dbReference type="EMBL" id="CP090163">
    <property type="protein sequence ID" value="UJO11339.1"/>
    <property type="molecule type" value="Genomic_DNA"/>
</dbReference>
<sequence>MHQESDVVEMYKSLREGRLNAGTSTIVSRKQRAPTSHLLIFTFTTMLFKTFFALAFASLVLAQNDGDEEARRPDPTTTRSSSCRATTSTRRNNGTPTLYVTRCATTTATITRPRTTVTTTSVRTIRVTTTTRRPATTTTRTVTSIISRPVSTNTFTVTSTSTTTSTATPSASAFPGVYAVYGFEQDNCQASRRNDFQDANGELVLLLAPELIEDQETTSTCVRFSDIRVNSLLFQDYPDGLQLPDRCRLYAYQGVNCNTGSGQRTFDISLEAQAENTCRDNDITTVRSIRIVCRAD</sequence>
<keyword evidence="4" id="KW-1185">Reference proteome</keyword>